<dbReference type="PANTHER" id="PTHR42933">
    <property type="entry name" value="SLR6095 PROTEIN"/>
    <property type="match status" value="1"/>
</dbReference>
<dbReference type="REBASE" id="210067">
    <property type="entry name" value="M.DinDR1ORF19885P"/>
</dbReference>
<proteinExistence type="inferred from homology"/>
<comment type="similarity">
    <text evidence="1">Belongs to the N(4)/N(6)-methyltransferase family.</text>
</comment>
<dbReference type="OrthoDB" id="9814572at2"/>
<evidence type="ECO:0000313" key="12">
    <source>
        <dbReference type="Proteomes" id="UP000197208"/>
    </source>
</evidence>
<dbReference type="GO" id="GO:0003677">
    <property type="term" value="F:DNA binding"/>
    <property type="evidence" value="ECO:0007669"/>
    <property type="project" value="InterPro"/>
</dbReference>
<dbReference type="PANTHER" id="PTHR42933:SF4">
    <property type="entry name" value="TYPE I RESTRICTION ENZYME ECOKI METHYLASE SUBUNIT"/>
    <property type="match status" value="1"/>
</dbReference>
<dbReference type="PROSITE" id="PS00092">
    <property type="entry name" value="N6_MTASE"/>
    <property type="match status" value="1"/>
</dbReference>
<evidence type="ECO:0000259" key="10">
    <source>
        <dbReference type="Pfam" id="PF12161"/>
    </source>
</evidence>
<dbReference type="Proteomes" id="UP000197208">
    <property type="component" value="Unassembled WGS sequence"/>
</dbReference>
<dbReference type="Pfam" id="PF12161">
    <property type="entry name" value="HsdM_N"/>
    <property type="match status" value="1"/>
</dbReference>
<dbReference type="SUPFAM" id="SSF53335">
    <property type="entry name" value="S-adenosyl-L-methionine-dependent methyltransferases"/>
    <property type="match status" value="1"/>
</dbReference>
<organism evidence="11 12">
    <name type="scientific">Deinococcus indicus</name>
    <dbReference type="NCBI Taxonomy" id="223556"/>
    <lineage>
        <taxon>Bacteria</taxon>
        <taxon>Thermotogati</taxon>
        <taxon>Deinococcota</taxon>
        <taxon>Deinococci</taxon>
        <taxon>Deinococcales</taxon>
        <taxon>Deinococcaceae</taxon>
        <taxon>Deinococcus</taxon>
    </lineage>
</organism>
<keyword evidence="5" id="KW-0949">S-adenosyl-L-methionine</keyword>
<dbReference type="PRINTS" id="PR00507">
    <property type="entry name" value="N12N6MTFRASE"/>
</dbReference>
<evidence type="ECO:0000313" key="11">
    <source>
        <dbReference type="EMBL" id="OWL93490.1"/>
    </source>
</evidence>
<evidence type="ECO:0000256" key="4">
    <source>
        <dbReference type="ARBA" id="ARBA00022679"/>
    </source>
</evidence>
<dbReference type="EC" id="2.1.1.72" evidence="2"/>
<evidence type="ECO:0000256" key="6">
    <source>
        <dbReference type="ARBA" id="ARBA00022747"/>
    </source>
</evidence>
<evidence type="ECO:0000256" key="1">
    <source>
        <dbReference type="ARBA" id="ARBA00006594"/>
    </source>
</evidence>
<dbReference type="EMBL" id="NHMK01000035">
    <property type="protein sequence ID" value="OWL93490.1"/>
    <property type="molecule type" value="Genomic_DNA"/>
</dbReference>
<evidence type="ECO:0000256" key="8">
    <source>
        <dbReference type="SAM" id="Coils"/>
    </source>
</evidence>
<dbReference type="GO" id="GO:0009307">
    <property type="term" value="P:DNA restriction-modification system"/>
    <property type="evidence" value="ECO:0007669"/>
    <property type="project" value="UniProtKB-KW"/>
</dbReference>
<dbReference type="InterPro" id="IPR038333">
    <property type="entry name" value="T1MK-like_N_sf"/>
</dbReference>
<accession>A0A246BE56</accession>
<dbReference type="InterPro" id="IPR002052">
    <property type="entry name" value="DNA_methylase_N6_adenine_CS"/>
</dbReference>
<dbReference type="Gene3D" id="3.40.50.150">
    <property type="entry name" value="Vaccinia Virus protein VP39"/>
    <property type="match status" value="1"/>
</dbReference>
<dbReference type="Gene3D" id="1.20.1260.30">
    <property type="match status" value="1"/>
</dbReference>
<dbReference type="InterPro" id="IPR029063">
    <property type="entry name" value="SAM-dependent_MTases_sf"/>
</dbReference>
<evidence type="ECO:0000256" key="2">
    <source>
        <dbReference type="ARBA" id="ARBA00011900"/>
    </source>
</evidence>
<keyword evidence="4 11" id="KW-0808">Transferase</keyword>
<evidence type="ECO:0000259" key="9">
    <source>
        <dbReference type="Pfam" id="PF02384"/>
    </source>
</evidence>
<name>A0A246BE56_9DEIO</name>
<comment type="caution">
    <text evidence="11">The sequence shown here is derived from an EMBL/GenBank/DDBJ whole genome shotgun (WGS) entry which is preliminary data.</text>
</comment>
<dbReference type="Pfam" id="PF02384">
    <property type="entry name" value="N6_Mtase"/>
    <property type="match status" value="1"/>
</dbReference>
<evidence type="ECO:0000256" key="3">
    <source>
        <dbReference type="ARBA" id="ARBA00022603"/>
    </source>
</evidence>
<feature type="domain" description="N6 adenine-specific DNA methyltransferase N-terminal" evidence="10">
    <location>
        <begin position="8"/>
        <end position="115"/>
    </location>
</feature>
<gene>
    <name evidence="11" type="ORF">CBQ26_19885</name>
</gene>
<dbReference type="InterPro" id="IPR003356">
    <property type="entry name" value="DNA_methylase_A-5"/>
</dbReference>
<keyword evidence="12" id="KW-1185">Reference proteome</keyword>
<dbReference type="GO" id="GO:0009007">
    <property type="term" value="F:site-specific DNA-methyltransferase (adenine-specific) activity"/>
    <property type="evidence" value="ECO:0007669"/>
    <property type="project" value="UniProtKB-EC"/>
</dbReference>
<dbReference type="InterPro" id="IPR022749">
    <property type="entry name" value="D12N6_MeTrfase_N"/>
</dbReference>
<keyword evidence="8" id="KW-0175">Coiled coil</keyword>
<dbReference type="GO" id="GO:0008170">
    <property type="term" value="F:N-methyltransferase activity"/>
    <property type="evidence" value="ECO:0007669"/>
    <property type="project" value="InterPro"/>
</dbReference>
<keyword evidence="6" id="KW-0680">Restriction system</keyword>
<dbReference type="RefSeq" id="WP_088250346.1">
    <property type="nucleotide sequence ID" value="NZ_NHMK01000035.1"/>
</dbReference>
<sequence length="497" mass="55363">MTRTVDIVQKLWNLCNDLRDDGVTFHQYVTELTYLLFLKMAKETGQEEGRDGGINIPVQNRWDTLKAASAPDRLDHYRQTLLDLGKSPAPLVRMIYADASSFIRKPATLSKLVTDIDALDWYSAKEEGLGDLYEGLLAKNANEKKSGAGQYFTPRPLIDSIVAVMNPTSDDIIQDPAAGTGGFLIAAHHHITTHEDEYSWPETKQRAYYENAFHGMELVPDTQRLALMNLMLHGLANDPERSGIRLGDTLSSDHQKLPRATLILSNPPFGTKKGGGTPTRDDLTFVTSNKQFAFLQHIYRALKTHGRAAVILPDNVLFESGIGKQIRADLMDKCTLHTILRLPTGIFYAQGVKTNVLFFTRGATDRGNTKEVWVYDLRANMPQFGKRTPFTREYFTDFETAFGPDPYGGPDALAARVDTGPEGRFRRFTREQIAERGDSLDISWLKDDSADQGDLPEPAQLAEEALTELAGAMEELRAILLELGEDQQALEEAGVLS</sequence>
<protein>
    <recommendedName>
        <fullName evidence="2">site-specific DNA-methyltransferase (adenine-specific)</fullName>
        <ecNumber evidence="2">2.1.1.72</ecNumber>
    </recommendedName>
</protein>
<keyword evidence="3 11" id="KW-0489">Methyltransferase</keyword>
<feature type="domain" description="DNA methylase adenine-specific" evidence="9">
    <location>
        <begin position="127"/>
        <end position="404"/>
    </location>
</feature>
<comment type="catalytic activity">
    <reaction evidence="7">
        <text>a 2'-deoxyadenosine in DNA + S-adenosyl-L-methionine = an N(6)-methyl-2'-deoxyadenosine in DNA + S-adenosyl-L-homocysteine + H(+)</text>
        <dbReference type="Rhea" id="RHEA:15197"/>
        <dbReference type="Rhea" id="RHEA-COMP:12418"/>
        <dbReference type="Rhea" id="RHEA-COMP:12419"/>
        <dbReference type="ChEBI" id="CHEBI:15378"/>
        <dbReference type="ChEBI" id="CHEBI:57856"/>
        <dbReference type="ChEBI" id="CHEBI:59789"/>
        <dbReference type="ChEBI" id="CHEBI:90615"/>
        <dbReference type="ChEBI" id="CHEBI:90616"/>
        <dbReference type="EC" id="2.1.1.72"/>
    </reaction>
</comment>
<dbReference type="InterPro" id="IPR051537">
    <property type="entry name" value="DNA_Adenine_Mtase"/>
</dbReference>
<dbReference type="AlphaFoldDB" id="A0A246BE56"/>
<reference evidence="11 12" key="1">
    <citation type="submission" date="2017-05" db="EMBL/GenBank/DDBJ databases">
        <title>De novo genome assembly of Deniococcus indicus strain DR1.</title>
        <authorList>
            <person name="Chauhan D."/>
            <person name="Yennamalli R.M."/>
            <person name="Priyadarshini R."/>
        </authorList>
    </citation>
    <scope>NUCLEOTIDE SEQUENCE [LARGE SCALE GENOMIC DNA]</scope>
    <source>
        <strain evidence="11 12">DR1</strain>
    </source>
</reference>
<evidence type="ECO:0000256" key="7">
    <source>
        <dbReference type="ARBA" id="ARBA00047942"/>
    </source>
</evidence>
<dbReference type="GO" id="GO:0032259">
    <property type="term" value="P:methylation"/>
    <property type="evidence" value="ECO:0007669"/>
    <property type="project" value="UniProtKB-KW"/>
</dbReference>
<feature type="coiled-coil region" evidence="8">
    <location>
        <begin position="459"/>
        <end position="493"/>
    </location>
</feature>
<evidence type="ECO:0000256" key="5">
    <source>
        <dbReference type="ARBA" id="ARBA00022691"/>
    </source>
</evidence>